<keyword evidence="5" id="KW-0233">DNA recombination</keyword>
<comment type="caution">
    <text evidence="9">The sequence shown here is derived from an EMBL/GenBank/DDBJ whole genome shotgun (WGS) entry which is preliminary data.</text>
</comment>
<dbReference type="PATRIC" id="fig|1227458.3.peg.368"/>
<dbReference type="GO" id="GO:0006310">
    <property type="term" value="P:DNA recombination"/>
    <property type="evidence" value="ECO:0007669"/>
    <property type="project" value="UniProtKB-KW"/>
</dbReference>
<dbReference type="InterPro" id="IPR010095">
    <property type="entry name" value="Cas12f1-like_TNB"/>
</dbReference>
<feature type="domain" description="Cas12f1-like TNB" evidence="8">
    <location>
        <begin position="313"/>
        <end position="379"/>
    </location>
</feature>
<dbReference type="InterPro" id="IPR001959">
    <property type="entry name" value="Transposase"/>
</dbReference>
<dbReference type="NCBIfam" id="TIGR01766">
    <property type="entry name" value="IS200/IS605 family accessory protein TnpB-like domain"/>
    <property type="match status" value="1"/>
</dbReference>
<feature type="region of interest" description="Disordered" evidence="6">
    <location>
        <begin position="90"/>
        <end position="115"/>
    </location>
</feature>
<gene>
    <name evidence="9" type="ORF">C452_01940</name>
</gene>
<dbReference type="Pfam" id="PF01385">
    <property type="entry name" value="OrfB_IS605"/>
    <property type="match status" value="1"/>
</dbReference>
<proteinExistence type="inferred from homology"/>
<evidence type="ECO:0000256" key="1">
    <source>
        <dbReference type="ARBA" id="ARBA00008761"/>
    </source>
</evidence>
<dbReference type="Pfam" id="PF07282">
    <property type="entry name" value="Cas12f1-like_TNB"/>
    <property type="match status" value="1"/>
</dbReference>
<evidence type="ECO:0000256" key="5">
    <source>
        <dbReference type="ARBA" id="ARBA00023172"/>
    </source>
</evidence>
<protein>
    <submittedName>
        <fullName evidence="9">Transposase, IS605 OrfB family protein</fullName>
    </submittedName>
</protein>
<evidence type="ECO:0000256" key="6">
    <source>
        <dbReference type="SAM" id="MobiDB-lite"/>
    </source>
</evidence>
<dbReference type="AlphaFoldDB" id="M0IED2"/>
<comment type="similarity">
    <text evidence="1">In the C-terminal section; belongs to the transposase 35 family.</text>
</comment>
<name>M0IED2_HALVO</name>
<keyword evidence="3" id="KW-0815">Transposition</keyword>
<evidence type="ECO:0000256" key="3">
    <source>
        <dbReference type="ARBA" id="ARBA00022578"/>
    </source>
</evidence>
<evidence type="ECO:0000259" key="8">
    <source>
        <dbReference type="Pfam" id="PF07282"/>
    </source>
</evidence>
<evidence type="ECO:0000259" key="7">
    <source>
        <dbReference type="Pfam" id="PF01385"/>
    </source>
</evidence>
<feature type="domain" description="Probable transposase IS891/IS1136/IS1341" evidence="7">
    <location>
        <begin position="178"/>
        <end position="290"/>
    </location>
</feature>
<evidence type="ECO:0000256" key="2">
    <source>
        <dbReference type="ARBA" id="ARBA00011044"/>
    </source>
</evidence>
<dbReference type="Proteomes" id="UP000011577">
    <property type="component" value="Unassembled WGS sequence"/>
</dbReference>
<sequence length="459" mass="52206">MLKTTRTYRAKIVNHQQVSDDLDNCGHSASKLWNVARYHIQQEWDSTGEIPSEADLKRELKDHERYSDLHSQSSQRVLEELAESFNGWFKKRKNGDTDANPPGYRKRGDKHPRSTVTWKQNGIKHDSKHNQLRLSKGFNLKNHRSDFILAGYETRPDVTVEKIQQVRAVWNGDRWELHLVCKVEIPVEDAPGDDTAGIDLGISNYLTIAYDDGDAELYPGNVLKQDKHYFTRDEYDTEGENGPSRRALRARQKLSRRKDHFLHALAKHIVEQCIGHEVGRIAVGDLSKIRVDENGESRNWGRGGNKKLHGWEFDRFTTLLEYKAEEHGILVDRTSERDTSKTCSCCGRKRDANRVERGLYVCESCGATMNADVNGAVNIRRKITQNPPTEDMSNGRLARPAVHLFNQTSGRFAPSEQVSCEPSFGTASSPPVQPNLGAFRTERTGELRTLISQRSGFPR</sequence>
<organism evidence="9 10">
    <name type="scientific">Haloferax volcanii JCM 10717</name>
    <dbReference type="NCBI Taxonomy" id="1227458"/>
    <lineage>
        <taxon>Archaea</taxon>
        <taxon>Methanobacteriati</taxon>
        <taxon>Methanobacteriota</taxon>
        <taxon>Stenosarchaea group</taxon>
        <taxon>Halobacteria</taxon>
        <taxon>Halobacteriales</taxon>
        <taxon>Haloferacaceae</taxon>
        <taxon>Haloferax</taxon>
    </lineage>
</organism>
<dbReference type="PANTHER" id="PTHR30405">
    <property type="entry name" value="TRANSPOSASE"/>
    <property type="match status" value="1"/>
</dbReference>
<dbReference type="GO" id="GO:0032196">
    <property type="term" value="P:transposition"/>
    <property type="evidence" value="ECO:0007669"/>
    <property type="project" value="UniProtKB-KW"/>
</dbReference>
<dbReference type="GO" id="GO:0003677">
    <property type="term" value="F:DNA binding"/>
    <property type="evidence" value="ECO:0007669"/>
    <property type="project" value="UniProtKB-KW"/>
</dbReference>
<evidence type="ECO:0000313" key="10">
    <source>
        <dbReference type="Proteomes" id="UP000011577"/>
    </source>
</evidence>
<reference evidence="9 10" key="1">
    <citation type="journal article" date="2014" name="PLoS Genet.">
        <title>Phylogenetically driven sequencing of extremely halophilic archaea reveals strategies for static and dynamic osmo-response.</title>
        <authorList>
            <person name="Becker E.A."/>
            <person name="Seitzer P.M."/>
            <person name="Tritt A."/>
            <person name="Larsen D."/>
            <person name="Krusor M."/>
            <person name="Yao A.I."/>
            <person name="Wu D."/>
            <person name="Madern D."/>
            <person name="Eisen J.A."/>
            <person name="Darling A.E."/>
            <person name="Facciotti M.T."/>
        </authorList>
    </citation>
    <scope>NUCLEOTIDE SEQUENCE [LARGE SCALE GENOMIC DNA]</scope>
    <source>
        <strain evidence="9 10">JCM 10717</strain>
    </source>
</reference>
<comment type="similarity">
    <text evidence="2">In the N-terminal section; belongs to the transposase 2 family.</text>
</comment>
<dbReference type="InterPro" id="IPR051399">
    <property type="entry name" value="RNA-guided_DNA_endo/Transpos"/>
</dbReference>
<evidence type="ECO:0000313" key="9">
    <source>
        <dbReference type="EMBL" id="ELZ94422.1"/>
    </source>
</evidence>
<dbReference type="RefSeq" id="WP_006600168.1">
    <property type="nucleotide sequence ID" value="NZ_AOLL01000004.1"/>
</dbReference>
<dbReference type="PANTHER" id="PTHR30405:SF11">
    <property type="entry name" value="RNA-GUIDED DNA ENDONUCLEASE RV2885C-RELATED"/>
    <property type="match status" value="1"/>
</dbReference>
<dbReference type="EMBL" id="AOLL01000004">
    <property type="protein sequence ID" value="ELZ94422.1"/>
    <property type="molecule type" value="Genomic_DNA"/>
</dbReference>
<keyword evidence="4" id="KW-0238">DNA-binding</keyword>
<evidence type="ECO:0000256" key="4">
    <source>
        <dbReference type="ARBA" id="ARBA00023125"/>
    </source>
</evidence>
<dbReference type="NCBIfam" id="NF040570">
    <property type="entry name" value="guided_TnpB"/>
    <property type="match status" value="1"/>
</dbReference>
<accession>M0IED2</accession>